<protein>
    <submittedName>
        <fullName evidence="17">Calponin-homology (CH) domain-containing protein</fullName>
    </submittedName>
</protein>
<dbReference type="GO" id="GO:0031965">
    <property type="term" value="C:nuclear membrane"/>
    <property type="evidence" value="ECO:0007669"/>
    <property type="project" value="UniProtKB-SubCell"/>
</dbReference>
<evidence type="ECO:0000256" key="11">
    <source>
        <dbReference type="ARBA" id="ARBA00023242"/>
    </source>
</evidence>
<dbReference type="GO" id="GO:0005737">
    <property type="term" value="C:cytoplasm"/>
    <property type="evidence" value="ECO:0007669"/>
    <property type="project" value="UniProtKB-ARBA"/>
</dbReference>
<dbReference type="InterPro" id="IPR036872">
    <property type="entry name" value="CH_dom_sf"/>
</dbReference>
<dbReference type="PROSITE" id="PS50021">
    <property type="entry name" value="CH"/>
    <property type="match status" value="1"/>
</dbReference>
<dbReference type="InterPro" id="IPR050540">
    <property type="entry name" value="F-actin_Monoox_Mical"/>
</dbReference>
<evidence type="ECO:0000256" key="5">
    <source>
        <dbReference type="ARBA" id="ARBA00022737"/>
    </source>
</evidence>
<evidence type="ECO:0000256" key="8">
    <source>
        <dbReference type="ARBA" id="ARBA00023136"/>
    </source>
</evidence>
<dbReference type="OrthoDB" id="18740at2759"/>
<comment type="subcellular location">
    <subcellularLocation>
        <location evidence="1">Cytoplasm</location>
        <location evidence="1">Cytoskeleton</location>
    </subcellularLocation>
    <subcellularLocation>
        <location evidence="12">Endomembrane system</location>
        <topology evidence="12">Single-pass type IV membrane protein</topology>
        <orientation evidence="12">Cytoplasmic side</orientation>
    </subcellularLocation>
    <subcellularLocation>
        <location evidence="2">Nucleus membrane</location>
        <topology evidence="2">Single-pass membrane protein</topology>
        <orientation evidence="2">Cytoplasmic side</orientation>
    </subcellularLocation>
    <subcellularLocation>
        <location evidence="13">Nucleus membrane</location>
        <topology evidence="13">Single-pass type IV membrane protein</topology>
    </subcellularLocation>
</comment>
<evidence type="ECO:0000256" key="12">
    <source>
        <dbReference type="ARBA" id="ARBA00060457"/>
    </source>
</evidence>
<keyword evidence="5" id="KW-0677">Repeat</keyword>
<dbReference type="SUPFAM" id="SSF47576">
    <property type="entry name" value="Calponin-homology domain, CH-domain"/>
    <property type="match status" value="1"/>
</dbReference>
<keyword evidence="9" id="KW-0009">Actin-binding</keyword>
<feature type="domain" description="Calponin-homology (CH)" evidence="14">
    <location>
        <begin position="1"/>
        <end position="81"/>
    </location>
</feature>
<accession>A0A183DFL0</accession>
<keyword evidence="11" id="KW-0539">Nucleus</keyword>
<keyword evidence="3" id="KW-0963">Cytoplasm</keyword>
<dbReference type="GO" id="GO:0003779">
    <property type="term" value="F:actin binding"/>
    <property type="evidence" value="ECO:0007669"/>
    <property type="project" value="UniProtKB-KW"/>
</dbReference>
<keyword evidence="7" id="KW-0175">Coiled coil</keyword>
<dbReference type="WBParaSite" id="GPUH_0000751001-mRNA-1">
    <property type="protein sequence ID" value="GPUH_0000751001-mRNA-1"/>
    <property type="gene ID" value="GPUH_0000751001"/>
</dbReference>
<evidence type="ECO:0000313" key="16">
    <source>
        <dbReference type="Proteomes" id="UP000271098"/>
    </source>
</evidence>
<evidence type="ECO:0000256" key="10">
    <source>
        <dbReference type="ARBA" id="ARBA00023212"/>
    </source>
</evidence>
<evidence type="ECO:0000256" key="3">
    <source>
        <dbReference type="ARBA" id="ARBA00022490"/>
    </source>
</evidence>
<sequence length="134" mass="15632">MDRSWQDGVAFNALIHRVMPDLIDMNKTRRSSPRDNLEQAFRLAKMHLHIRPLLDEEDMLRDKPDKRSVITYVSQFIRTPTVLRPIEIGALIDDHALIAWMEATLNTLRSSLSAPLYDQYQVYTFLTGLRIGFF</sequence>
<dbReference type="PANTHER" id="PTHR23167:SF46">
    <property type="entry name" value="EPS15 HOMOLOGY DOMAIN CONTAINING PROTEIN-BINDING PROTEIN 1, ISOFORM F"/>
    <property type="match status" value="1"/>
</dbReference>
<evidence type="ECO:0000256" key="7">
    <source>
        <dbReference type="ARBA" id="ARBA00023054"/>
    </source>
</evidence>
<keyword evidence="8" id="KW-0472">Membrane</keyword>
<evidence type="ECO:0000256" key="1">
    <source>
        <dbReference type="ARBA" id="ARBA00004245"/>
    </source>
</evidence>
<keyword evidence="4" id="KW-0812">Transmembrane</keyword>
<gene>
    <name evidence="15" type="ORF">GPUH_LOCUS7501</name>
</gene>
<dbReference type="Pfam" id="PF00307">
    <property type="entry name" value="CH"/>
    <property type="match status" value="1"/>
</dbReference>
<keyword evidence="6" id="KW-1133">Transmembrane helix</keyword>
<dbReference type="AlphaFoldDB" id="A0A183DFL0"/>
<evidence type="ECO:0000256" key="4">
    <source>
        <dbReference type="ARBA" id="ARBA00022692"/>
    </source>
</evidence>
<evidence type="ECO:0000256" key="2">
    <source>
        <dbReference type="ARBA" id="ARBA00004528"/>
    </source>
</evidence>
<dbReference type="Gene3D" id="1.10.418.10">
    <property type="entry name" value="Calponin-like domain"/>
    <property type="match status" value="1"/>
</dbReference>
<organism evidence="17">
    <name type="scientific">Gongylonema pulchrum</name>
    <dbReference type="NCBI Taxonomy" id="637853"/>
    <lineage>
        <taxon>Eukaryota</taxon>
        <taxon>Metazoa</taxon>
        <taxon>Ecdysozoa</taxon>
        <taxon>Nematoda</taxon>
        <taxon>Chromadorea</taxon>
        <taxon>Rhabditida</taxon>
        <taxon>Spirurina</taxon>
        <taxon>Spiruromorpha</taxon>
        <taxon>Spiruroidea</taxon>
        <taxon>Gongylonematidae</taxon>
        <taxon>Gongylonema</taxon>
    </lineage>
</organism>
<evidence type="ECO:0000256" key="13">
    <source>
        <dbReference type="ARBA" id="ARBA00060498"/>
    </source>
</evidence>
<dbReference type="InterPro" id="IPR001715">
    <property type="entry name" value="CH_dom"/>
</dbReference>
<evidence type="ECO:0000259" key="14">
    <source>
        <dbReference type="PROSITE" id="PS50021"/>
    </source>
</evidence>
<proteinExistence type="predicted"/>
<evidence type="ECO:0000256" key="6">
    <source>
        <dbReference type="ARBA" id="ARBA00022989"/>
    </source>
</evidence>
<name>A0A183DFL0_9BILA</name>
<dbReference type="GO" id="GO:0005856">
    <property type="term" value="C:cytoskeleton"/>
    <property type="evidence" value="ECO:0007669"/>
    <property type="project" value="UniProtKB-SubCell"/>
</dbReference>
<evidence type="ECO:0000313" key="15">
    <source>
        <dbReference type="EMBL" id="VDK58565.1"/>
    </source>
</evidence>
<dbReference type="FunFam" id="1.10.418.10:FF:000099">
    <property type="entry name" value="Nuclear anchorage protein 1"/>
    <property type="match status" value="1"/>
</dbReference>
<reference evidence="17" key="1">
    <citation type="submission" date="2016-06" db="UniProtKB">
        <authorList>
            <consortium name="WormBaseParasite"/>
        </authorList>
    </citation>
    <scope>IDENTIFICATION</scope>
</reference>
<dbReference type="EMBL" id="UYRT01019553">
    <property type="protein sequence ID" value="VDK58565.1"/>
    <property type="molecule type" value="Genomic_DNA"/>
</dbReference>
<evidence type="ECO:0000313" key="17">
    <source>
        <dbReference type="WBParaSite" id="GPUH_0000751001-mRNA-1"/>
    </source>
</evidence>
<dbReference type="SMART" id="SM00033">
    <property type="entry name" value="CH"/>
    <property type="match status" value="1"/>
</dbReference>
<evidence type="ECO:0000256" key="9">
    <source>
        <dbReference type="ARBA" id="ARBA00023203"/>
    </source>
</evidence>
<reference evidence="15 16" key="2">
    <citation type="submission" date="2018-11" db="EMBL/GenBank/DDBJ databases">
        <authorList>
            <consortium name="Pathogen Informatics"/>
        </authorList>
    </citation>
    <scope>NUCLEOTIDE SEQUENCE [LARGE SCALE GENOMIC DNA]</scope>
</reference>
<keyword evidence="16" id="KW-1185">Reference proteome</keyword>
<dbReference type="Proteomes" id="UP000271098">
    <property type="component" value="Unassembled WGS sequence"/>
</dbReference>
<keyword evidence="10" id="KW-0206">Cytoskeleton</keyword>
<dbReference type="PANTHER" id="PTHR23167">
    <property type="entry name" value="CALPONIN HOMOLOGY DOMAIN-CONTAINING PROTEIN DDB_G0272472-RELATED"/>
    <property type="match status" value="1"/>
</dbReference>